<feature type="compositionally biased region" description="Low complexity" evidence="1">
    <location>
        <begin position="119"/>
        <end position="138"/>
    </location>
</feature>
<dbReference type="EMBL" id="LCTV02000017">
    <property type="protein sequence ID" value="PRQ70083.1"/>
    <property type="molecule type" value="Genomic_DNA"/>
</dbReference>
<organism evidence="2 4">
    <name type="scientific">Rhodotorula toruloides</name>
    <name type="common">Yeast</name>
    <name type="synonym">Rhodosporidium toruloides</name>
    <dbReference type="NCBI Taxonomy" id="5286"/>
    <lineage>
        <taxon>Eukaryota</taxon>
        <taxon>Fungi</taxon>
        <taxon>Dikarya</taxon>
        <taxon>Basidiomycota</taxon>
        <taxon>Pucciniomycotina</taxon>
        <taxon>Microbotryomycetes</taxon>
        <taxon>Sporidiobolales</taxon>
        <taxon>Sporidiobolaceae</taxon>
        <taxon>Rhodotorula</taxon>
    </lineage>
</organism>
<dbReference type="OMA" id="WKNPFAN"/>
<feature type="region of interest" description="Disordered" evidence="1">
    <location>
        <begin position="616"/>
        <end position="903"/>
    </location>
</feature>
<evidence type="ECO:0000313" key="4">
    <source>
        <dbReference type="Proteomes" id="UP000199069"/>
    </source>
</evidence>
<feature type="compositionally biased region" description="Low complexity" evidence="1">
    <location>
        <begin position="800"/>
        <end position="811"/>
    </location>
</feature>
<keyword evidence="4" id="KW-1185">Reference proteome</keyword>
<feature type="compositionally biased region" description="Low complexity" evidence="1">
    <location>
        <begin position="388"/>
        <end position="397"/>
    </location>
</feature>
<feature type="compositionally biased region" description="Pro residues" evidence="1">
    <location>
        <begin position="398"/>
        <end position="415"/>
    </location>
</feature>
<feature type="compositionally biased region" description="Polar residues" evidence="1">
    <location>
        <begin position="424"/>
        <end position="447"/>
    </location>
</feature>
<evidence type="ECO:0000256" key="1">
    <source>
        <dbReference type="SAM" id="MobiDB-lite"/>
    </source>
</evidence>
<gene>
    <name evidence="2" type="primary">FGENESH: predicted gene_17.181</name>
    <name evidence="3" type="ORF">AAT19DRAFT_11736</name>
    <name evidence="2" type="ORF">BN2166_0073230</name>
</gene>
<sequence>MAPQPADYGRLPPSAAAMSRSSTLDISVRSAEEGAGQAGAKEDVVPPLLSEQERGAGGGKAFLAGEVRRGSANGLSNGVGGPGGLTSEIRDSRRPSAASSTGTSSSTRSLGSVWRAIKSRATSGSTTASTPDSTPTASKIKAFFSSAGRQPTSASSPAIRDTTPKSVAMAKSASADSAPRARRRPASSAGGSAAGDRPKSFFDASTSSKPANGFGNGAPRLGAVQEGAHAINGSQQKWKNPFANARPATSAGSQTLPPPLSFARQPSSRAEPAINFDDTAPPPSQSAATKPPRRPSTATGATGAAGLGRALSFSTSKSTRSPSSPQDGAEEKTRRLPLRLKSIPSVPNLRPGSSRRREEEGREGQERPRVSRLPSLTGLVPAVETKAADSTSPTTSPASPPNPSAPPSSAPPAPHPAKKHIRQKSSITALTSILKHPSSSTNGSSATHDAADPLTDEELASWRLGRSRENSVGDAGVGVVKAGGTRRIGANGNGEDGAGQTANGSRRGSAEYNTDVLVIQKKQAAFAAPPSPPRPSAVPLSPSSPTLPFGSFRRPSAGLRRPKTAPENRPSRPRRSSDASSAFNVLEFVAADEGRDTKAALPMRFPQMNGDEAVFLPSAISPPMGSAPFPSSSGNRRKLFRRASSASSHLSLGSEEEMILSTLDGANLSHPSSPSSAGGSPVMFQSGFVSSGLPGAGESALPPSMRGLFATPGAPQRIRPRTAGGEIPLSVPSRRAAKLPPSPIKIPPTVPAVSASPPSTRPPSTTGTATPLRRPTSSATLRSPVSPKTPAPPRPPRAPSRPASMSPTSPTFAQHRSASKAWSRVSPAPSPSRAETPTRPARHPRRSVSIERDRTVAALEGRPARVSGESQRTASGARGVGREYTPPPSPPASEEVPVQIVVE</sequence>
<reference evidence="2 4" key="1">
    <citation type="submission" date="2015-07" db="EMBL/GenBank/DDBJ databases">
        <authorList>
            <person name="Cajimat M.N.B."/>
            <person name="Milazzo M.L."/>
            <person name="Fulhorst C.F."/>
        </authorList>
    </citation>
    <scope>NUCLEOTIDE SEQUENCE [LARGE SCALE GENOMIC DNA]</scope>
    <source>
        <strain evidence="2">Single colony</strain>
    </source>
</reference>
<feature type="region of interest" description="Disordered" evidence="1">
    <location>
        <begin position="1"/>
        <end position="582"/>
    </location>
</feature>
<feature type="compositionally biased region" description="Pro residues" evidence="1">
    <location>
        <begin position="787"/>
        <end position="799"/>
    </location>
</feature>
<feature type="compositionally biased region" description="Low complexity" evidence="1">
    <location>
        <begin position="186"/>
        <end position="195"/>
    </location>
</feature>
<feature type="compositionally biased region" description="Low complexity" evidence="1">
    <location>
        <begin position="669"/>
        <end position="681"/>
    </location>
</feature>
<dbReference type="Proteomes" id="UP000239560">
    <property type="component" value="Unassembled WGS sequence"/>
</dbReference>
<reference evidence="3 5" key="2">
    <citation type="journal article" date="2018" name="Elife">
        <title>Functional genomics of lipid metabolism in the oleaginous yeast Rhodosporidium toruloides.</title>
        <authorList>
            <person name="Coradetti S.T."/>
            <person name="Pinel D."/>
            <person name="Geiselman G."/>
            <person name="Ito M."/>
            <person name="Mondo S."/>
            <person name="Reilly M.C."/>
            <person name="Cheng Y.F."/>
            <person name="Bauer S."/>
            <person name="Grigoriev I."/>
            <person name="Gladden J.M."/>
            <person name="Simmons B.A."/>
            <person name="Brem R."/>
            <person name="Arkin A.P."/>
            <person name="Skerker J.M."/>
        </authorList>
    </citation>
    <scope>NUCLEOTIDE SEQUENCE [LARGE SCALE GENOMIC DNA]</scope>
    <source>
        <strain evidence="3 5">NBRC 0880</strain>
    </source>
</reference>
<evidence type="ECO:0000313" key="5">
    <source>
        <dbReference type="Proteomes" id="UP000239560"/>
    </source>
</evidence>
<evidence type="ECO:0000313" key="3">
    <source>
        <dbReference type="EMBL" id="PRQ70083.1"/>
    </source>
</evidence>
<feature type="compositionally biased region" description="Pro residues" evidence="1">
    <location>
        <begin position="740"/>
        <end position="750"/>
    </location>
</feature>
<dbReference type="OrthoDB" id="2528852at2759"/>
<feature type="compositionally biased region" description="Low complexity" evidence="1">
    <location>
        <begin position="823"/>
        <end position="834"/>
    </location>
</feature>
<feature type="compositionally biased region" description="Low complexity" evidence="1">
    <location>
        <begin position="643"/>
        <end position="653"/>
    </location>
</feature>
<feature type="compositionally biased region" description="Low complexity" evidence="1">
    <location>
        <begin position="472"/>
        <end position="483"/>
    </location>
</feature>
<feature type="compositionally biased region" description="Low complexity" evidence="1">
    <location>
        <begin position="95"/>
        <end position="112"/>
    </location>
</feature>
<name>A0A0K3CRV9_RHOTO</name>
<feature type="compositionally biased region" description="Low complexity" evidence="1">
    <location>
        <begin position="892"/>
        <end position="903"/>
    </location>
</feature>
<feature type="compositionally biased region" description="Polar residues" evidence="1">
    <location>
        <begin position="147"/>
        <end position="156"/>
    </location>
</feature>
<protein>
    <submittedName>
        <fullName evidence="2 3">Proteophosphoglycan ppg4</fullName>
    </submittedName>
</protein>
<proteinExistence type="predicted"/>
<feature type="compositionally biased region" description="Low complexity" evidence="1">
    <location>
        <begin position="312"/>
        <end position="325"/>
    </location>
</feature>
<dbReference type="AlphaFoldDB" id="A0A0K3CRV9"/>
<feature type="compositionally biased region" description="Low complexity" evidence="1">
    <location>
        <begin position="751"/>
        <end position="771"/>
    </location>
</feature>
<accession>A0A0K3CRV9</accession>
<evidence type="ECO:0000313" key="2">
    <source>
        <dbReference type="EMBL" id="CTR11462.1"/>
    </source>
</evidence>
<dbReference type="EMBL" id="CWKI01000017">
    <property type="protein sequence ID" value="CTR11462.1"/>
    <property type="molecule type" value="Genomic_DNA"/>
</dbReference>
<feature type="compositionally biased region" description="Basic and acidic residues" evidence="1">
    <location>
        <begin position="355"/>
        <end position="369"/>
    </location>
</feature>
<dbReference type="Proteomes" id="UP000199069">
    <property type="component" value="Unassembled WGS sequence"/>
</dbReference>